<keyword evidence="3" id="KW-1185">Reference proteome</keyword>
<feature type="domain" description="Amidase" evidence="1">
    <location>
        <begin position="20"/>
        <end position="453"/>
    </location>
</feature>
<dbReference type="KEGG" id="nmes:H9L09_04660"/>
<dbReference type="Proteomes" id="UP000515947">
    <property type="component" value="Chromosome"/>
</dbReference>
<dbReference type="Gene3D" id="3.90.1300.10">
    <property type="entry name" value="Amidase signature (AS) domain"/>
    <property type="match status" value="1"/>
</dbReference>
<dbReference type="SUPFAM" id="SSF75304">
    <property type="entry name" value="Amidase signature (AS) enzymes"/>
    <property type="match status" value="1"/>
</dbReference>
<keyword evidence="2" id="KW-0378">Hydrolase</keyword>
<organism evidence="2 3">
    <name type="scientific">Nocardioides mesophilus</name>
    <dbReference type="NCBI Taxonomy" id="433659"/>
    <lineage>
        <taxon>Bacteria</taxon>
        <taxon>Bacillati</taxon>
        <taxon>Actinomycetota</taxon>
        <taxon>Actinomycetes</taxon>
        <taxon>Propionibacteriales</taxon>
        <taxon>Nocardioidaceae</taxon>
        <taxon>Nocardioides</taxon>
    </lineage>
</organism>
<proteinExistence type="predicted"/>
<dbReference type="EMBL" id="CP060713">
    <property type="protein sequence ID" value="QNN53713.1"/>
    <property type="molecule type" value="Genomic_DNA"/>
</dbReference>
<evidence type="ECO:0000313" key="3">
    <source>
        <dbReference type="Proteomes" id="UP000515947"/>
    </source>
</evidence>
<dbReference type="Pfam" id="PF01425">
    <property type="entry name" value="Amidase"/>
    <property type="match status" value="1"/>
</dbReference>
<dbReference type="AlphaFoldDB" id="A0A7G9RDN8"/>
<reference evidence="2 3" key="1">
    <citation type="submission" date="2020-08" db="EMBL/GenBank/DDBJ databases">
        <title>Genome sequence of Nocardioides mesophilus KACC 16243T.</title>
        <authorList>
            <person name="Hyun D.-W."/>
            <person name="Bae J.-W."/>
        </authorList>
    </citation>
    <scope>NUCLEOTIDE SEQUENCE [LARGE SCALE GENOMIC DNA]</scope>
    <source>
        <strain evidence="2 3">KACC 16243</strain>
    </source>
</reference>
<evidence type="ECO:0000313" key="2">
    <source>
        <dbReference type="EMBL" id="QNN53713.1"/>
    </source>
</evidence>
<dbReference type="PANTHER" id="PTHR42678:SF34">
    <property type="entry name" value="OS04G0183300 PROTEIN"/>
    <property type="match status" value="1"/>
</dbReference>
<dbReference type="GO" id="GO:0004040">
    <property type="term" value="F:amidase activity"/>
    <property type="evidence" value="ECO:0007669"/>
    <property type="project" value="UniProtKB-EC"/>
</dbReference>
<dbReference type="EC" id="3.5.1.4" evidence="2"/>
<dbReference type="InterPro" id="IPR023631">
    <property type="entry name" value="Amidase_dom"/>
</dbReference>
<dbReference type="InterPro" id="IPR036928">
    <property type="entry name" value="AS_sf"/>
</dbReference>
<evidence type="ECO:0000259" key="1">
    <source>
        <dbReference type="Pfam" id="PF01425"/>
    </source>
</evidence>
<name>A0A7G9RDN8_9ACTN</name>
<protein>
    <submittedName>
        <fullName evidence="2">Amidase</fullName>
        <ecNumber evidence="2">3.5.1.4</ecNumber>
    </submittedName>
</protein>
<accession>A0A7G9RDN8</accession>
<gene>
    <name evidence="2" type="ORF">H9L09_04660</name>
</gene>
<dbReference type="PANTHER" id="PTHR42678">
    <property type="entry name" value="AMIDASE"/>
    <property type="match status" value="1"/>
</dbReference>
<sequence length="480" mass="48810">MRQDRGVTAPVIPSPSSQAYVEQLLDRAETVDGLVNAVCTPHPEALAQAAARDAEAADGRSRGPLHGVPVLVKDNVDTHDLPTTAGSLALAEAPAPTHDAPLVRRMREAGMVVLGKTNLSEWANIRDGASTSGWSAYGGLTRNPYALNRSAGGSSSGSGAAVAAGLAPLAIGTETDGSITCPAAFNGCVGLKPTVGLVPTQGVVPISASQDAPGPLATSVRQAAALLGVIAGNGTDYAAHAVEGRLAGKRIGVPRASFWGYSPHADAAAERAVGLLAAEGATIVDATDLTALEGFDGEDELLVLLAELKAGLAAYLPTRPGDVPRSLAEVVAFNRTHADTELTHFGQSLFEQALAGPDVGSPEYAAARARCVAASRDNGIDAVLRAHDLDALVTPSYAPACPIDLVNAEAHPGSCTSPTAMAGYPLLTVPTELAAGLPVAVSFWGTAGSEATLVEIGHGYESARDRTGGPLPEPTFPTFV</sequence>